<reference evidence="2 3" key="1">
    <citation type="submission" date="2024-09" db="EMBL/GenBank/DDBJ databases">
        <title>Floridaenema gen nov. (Aerosakkonemataceae, Aerosakkonematales ord. nov., Cyanobacteria) from benthic tropical and subtropical fresh waters, with the description of four new species.</title>
        <authorList>
            <person name="Moretto J.A."/>
            <person name="Berthold D.E."/>
            <person name="Lefler F.W."/>
            <person name="Huang I.-S."/>
            <person name="Laughinghouse H. IV."/>
        </authorList>
    </citation>
    <scope>NUCLEOTIDE SEQUENCE [LARGE SCALE GENOMIC DNA]</scope>
    <source>
        <strain evidence="2 3">BLCC-F46</strain>
    </source>
</reference>
<sequence length="239" mass="25913">MAKNITSIKRLNPTAVLTITLLALMLVGGILSGIWGFALGREALKGVSQPDARPTAKKNQKESQLVSKPLVFLKEADILKTVKTRIQEKGNQAKPEKKEADSNANEKLIAKAEAAQKPPTVPGFPITTKDKGVVLEIRSTRQQEGFLMLDVSLKNESSQPVKFVYTFLDVTDNWGRPLSANIEGLPGELPANSQAFTGTVNIPNSVLENAEQLSLTLTDYPEQKIRLQAAGIPIAKSSN</sequence>
<dbReference type="Proteomes" id="UP001576774">
    <property type="component" value="Unassembled WGS sequence"/>
</dbReference>
<gene>
    <name evidence="2" type="ORF">ACE1CC_33755</name>
</gene>
<name>A0ABV4XGA8_9CYAN</name>
<keyword evidence="1" id="KW-0812">Transmembrane</keyword>
<dbReference type="RefSeq" id="WP_413274810.1">
    <property type="nucleotide sequence ID" value="NZ_JBHFNQ010000251.1"/>
</dbReference>
<evidence type="ECO:0000313" key="3">
    <source>
        <dbReference type="Proteomes" id="UP001576774"/>
    </source>
</evidence>
<comment type="caution">
    <text evidence="2">The sequence shown here is derived from an EMBL/GenBank/DDBJ whole genome shotgun (WGS) entry which is preliminary data.</text>
</comment>
<keyword evidence="1" id="KW-1133">Transmembrane helix</keyword>
<proteinExistence type="predicted"/>
<keyword evidence="3" id="KW-1185">Reference proteome</keyword>
<protein>
    <recommendedName>
        <fullName evidence="4">DUF4352 domain-containing protein</fullName>
    </recommendedName>
</protein>
<keyword evidence="1" id="KW-0472">Membrane</keyword>
<evidence type="ECO:0000256" key="1">
    <source>
        <dbReference type="SAM" id="Phobius"/>
    </source>
</evidence>
<evidence type="ECO:0008006" key="4">
    <source>
        <dbReference type="Google" id="ProtNLM"/>
    </source>
</evidence>
<accession>A0ABV4XGA8</accession>
<organism evidence="2 3">
    <name type="scientific">Floridaenema aerugineum BLCC-F46</name>
    <dbReference type="NCBI Taxonomy" id="3153654"/>
    <lineage>
        <taxon>Bacteria</taxon>
        <taxon>Bacillati</taxon>
        <taxon>Cyanobacteriota</taxon>
        <taxon>Cyanophyceae</taxon>
        <taxon>Oscillatoriophycideae</taxon>
        <taxon>Aerosakkonematales</taxon>
        <taxon>Aerosakkonemataceae</taxon>
        <taxon>Floridanema</taxon>
        <taxon>Floridanema aerugineum</taxon>
    </lineage>
</organism>
<dbReference type="EMBL" id="JBHFNQ010000251">
    <property type="protein sequence ID" value="MFB2881843.1"/>
    <property type="molecule type" value="Genomic_DNA"/>
</dbReference>
<evidence type="ECO:0000313" key="2">
    <source>
        <dbReference type="EMBL" id="MFB2881843.1"/>
    </source>
</evidence>
<feature type="transmembrane region" description="Helical" evidence="1">
    <location>
        <begin position="15"/>
        <end position="39"/>
    </location>
</feature>